<keyword evidence="5 8" id="KW-0812">Transmembrane</keyword>
<dbReference type="GO" id="GO:1903785">
    <property type="term" value="P:L-valine transmembrane transport"/>
    <property type="evidence" value="ECO:0007669"/>
    <property type="project" value="TreeGrafter"/>
</dbReference>
<sequence length="260" mass="26564">MARSREPSPGRWHEVRINEDRRRGFGAGLRASVPIVVGYLPAAVAFGVAARGAGLSAVESVVMSLIVYSGASQFALAGLVAVGTSWPVMAGISLILGMRHVLYGPSLVPYLRRIDTAHAATVAFGLTDEVFAVASVELRRRPAGFGWLLGLETGAYSSWALGTGAGVFAGTAIVAALPSLAPALSFALPALFVALLISLMRAGGPQHRNAPSPTVCAVLAAVVVAAVSYLAGLESWSVPAAGVIGPLVGILLQKGWAGAT</sequence>
<proteinExistence type="inferred from homology"/>
<evidence type="ECO:0000256" key="1">
    <source>
        <dbReference type="ARBA" id="ARBA00004651"/>
    </source>
</evidence>
<evidence type="ECO:0000256" key="2">
    <source>
        <dbReference type="ARBA" id="ARBA00010735"/>
    </source>
</evidence>
<evidence type="ECO:0000256" key="3">
    <source>
        <dbReference type="ARBA" id="ARBA00022448"/>
    </source>
</evidence>
<dbReference type="EMBL" id="CADCVD010000187">
    <property type="protein sequence ID" value="CAA9459978.1"/>
    <property type="molecule type" value="Genomic_DNA"/>
</dbReference>
<keyword evidence="3" id="KW-0813">Transport</keyword>
<comment type="subcellular location">
    <subcellularLocation>
        <location evidence="1">Cell membrane</location>
        <topology evidence="1">Multi-pass membrane protein</topology>
    </subcellularLocation>
</comment>
<organism evidence="9">
    <name type="scientific">uncultured Rubrobacteraceae bacterium</name>
    <dbReference type="NCBI Taxonomy" id="349277"/>
    <lineage>
        <taxon>Bacteria</taxon>
        <taxon>Bacillati</taxon>
        <taxon>Actinomycetota</taxon>
        <taxon>Rubrobacteria</taxon>
        <taxon>Rubrobacterales</taxon>
        <taxon>Rubrobacteraceae</taxon>
        <taxon>environmental samples</taxon>
    </lineage>
</organism>
<reference evidence="9" key="1">
    <citation type="submission" date="2020-02" db="EMBL/GenBank/DDBJ databases">
        <authorList>
            <person name="Meier V. D."/>
        </authorList>
    </citation>
    <scope>NUCLEOTIDE SEQUENCE</scope>
    <source>
        <strain evidence="9">AVDCRST_MAG37</strain>
    </source>
</reference>
<evidence type="ECO:0000256" key="7">
    <source>
        <dbReference type="ARBA" id="ARBA00023136"/>
    </source>
</evidence>
<name>A0A6J4QZT2_9ACTN</name>
<feature type="transmembrane region" description="Helical" evidence="8">
    <location>
        <begin position="159"/>
        <end position="177"/>
    </location>
</feature>
<dbReference type="Pfam" id="PF03591">
    <property type="entry name" value="AzlC"/>
    <property type="match status" value="1"/>
</dbReference>
<keyword evidence="6 8" id="KW-1133">Transmembrane helix</keyword>
<feature type="transmembrane region" description="Helical" evidence="8">
    <location>
        <begin position="31"/>
        <end position="54"/>
    </location>
</feature>
<accession>A0A6J4QZT2</accession>
<dbReference type="AlphaFoldDB" id="A0A6J4QZT2"/>
<dbReference type="InterPro" id="IPR011606">
    <property type="entry name" value="Brnchd-chn_aa_trnsp_permease"/>
</dbReference>
<dbReference type="PANTHER" id="PTHR34979">
    <property type="entry name" value="INNER MEMBRANE PROTEIN YGAZ"/>
    <property type="match status" value="1"/>
</dbReference>
<comment type="similarity">
    <text evidence="2">Belongs to the AzlC family.</text>
</comment>
<keyword evidence="4" id="KW-1003">Cell membrane</keyword>
<keyword evidence="7 8" id="KW-0472">Membrane</keyword>
<feature type="transmembrane region" description="Helical" evidence="8">
    <location>
        <begin position="214"/>
        <end position="232"/>
    </location>
</feature>
<gene>
    <name evidence="9" type="ORF">AVDCRST_MAG37-3617</name>
</gene>
<evidence type="ECO:0000256" key="6">
    <source>
        <dbReference type="ARBA" id="ARBA00022989"/>
    </source>
</evidence>
<evidence type="ECO:0000256" key="8">
    <source>
        <dbReference type="SAM" id="Phobius"/>
    </source>
</evidence>
<feature type="transmembrane region" description="Helical" evidence="8">
    <location>
        <begin position="238"/>
        <end position="257"/>
    </location>
</feature>
<protein>
    <submittedName>
        <fullName evidence="9">AzlC family protein</fullName>
    </submittedName>
</protein>
<evidence type="ECO:0000256" key="4">
    <source>
        <dbReference type="ARBA" id="ARBA00022475"/>
    </source>
</evidence>
<feature type="transmembrane region" description="Helical" evidence="8">
    <location>
        <begin position="183"/>
        <end position="202"/>
    </location>
</feature>
<dbReference type="PANTHER" id="PTHR34979:SF1">
    <property type="entry name" value="INNER MEMBRANE PROTEIN YGAZ"/>
    <property type="match status" value="1"/>
</dbReference>
<evidence type="ECO:0000313" key="9">
    <source>
        <dbReference type="EMBL" id="CAA9459978.1"/>
    </source>
</evidence>
<feature type="transmembrane region" description="Helical" evidence="8">
    <location>
        <begin position="74"/>
        <end position="96"/>
    </location>
</feature>
<evidence type="ECO:0000256" key="5">
    <source>
        <dbReference type="ARBA" id="ARBA00022692"/>
    </source>
</evidence>
<dbReference type="GO" id="GO:0005886">
    <property type="term" value="C:plasma membrane"/>
    <property type="evidence" value="ECO:0007669"/>
    <property type="project" value="UniProtKB-SubCell"/>
</dbReference>